<reference evidence="2" key="1">
    <citation type="journal article" date="2023" name="G3 (Bethesda)">
        <title>A reference genome for the long-term kleptoplast-retaining sea slug Elysia crispata morphotype clarki.</title>
        <authorList>
            <person name="Eastman K.E."/>
            <person name="Pendleton A.L."/>
            <person name="Shaikh M.A."/>
            <person name="Suttiyut T."/>
            <person name="Ogas R."/>
            <person name="Tomko P."/>
            <person name="Gavelis G."/>
            <person name="Widhalm J.R."/>
            <person name="Wisecaver J.H."/>
        </authorList>
    </citation>
    <scope>NUCLEOTIDE SEQUENCE</scope>
    <source>
        <strain evidence="2">ECLA1</strain>
    </source>
</reference>
<gene>
    <name evidence="2" type="ORF">RRG08_022426</name>
</gene>
<evidence type="ECO:0000313" key="2">
    <source>
        <dbReference type="EMBL" id="KAK3761019.1"/>
    </source>
</evidence>
<name>A0AAE0Z1C0_9GAST</name>
<dbReference type="AlphaFoldDB" id="A0AAE0Z1C0"/>
<keyword evidence="3" id="KW-1185">Reference proteome</keyword>
<sequence>MGLASPALFHSRPLSTTDTNPRRNDLKKRAQKDFYSNGNGERVGSRATTSENLGGVAAQLQHYAEDKDDIKMLPYTKRVSTATRCVEMAQAFLRPANVGVTSCGVGNINKVIRVLAVPGHGHVICDGQQDGESDQMGSVMCVRKLGDYLSALKLQSRHKVRKIGPGLCESVEEQQALLAHKPLEDEIHSAEE</sequence>
<feature type="region of interest" description="Disordered" evidence="1">
    <location>
        <begin position="1"/>
        <end position="24"/>
    </location>
</feature>
<accession>A0AAE0Z1C0</accession>
<dbReference type="EMBL" id="JAWDGP010004927">
    <property type="protein sequence ID" value="KAK3761019.1"/>
    <property type="molecule type" value="Genomic_DNA"/>
</dbReference>
<evidence type="ECO:0000256" key="1">
    <source>
        <dbReference type="SAM" id="MobiDB-lite"/>
    </source>
</evidence>
<evidence type="ECO:0000313" key="3">
    <source>
        <dbReference type="Proteomes" id="UP001283361"/>
    </source>
</evidence>
<comment type="caution">
    <text evidence="2">The sequence shown here is derived from an EMBL/GenBank/DDBJ whole genome shotgun (WGS) entry which is preliminary data.</text>
</comment>
<proteinExistence type="predicted"/>
<protein>
    <submittedName>
        <fullName evidence="2">Uncharacterized protein</fullName>
    </submittedName>
</protein>
<organism evidence="2 3">
    <name type="scientific">Elysia crispata</name>
    <name type="common">lettuce slug</name>
    <dbReference type="NCBI Taxonomy" id="231223"/>
    <lineage>
        <taxon>Eukaryota</taxon>
        <taxon>Metazoa</taxon>
        <taxon>Spiralia</taxon>
        <taxon>Lophotrochozoa</taxon>
        <taxon>Mollusca</taxon>
        <taxon>Gastropoda</taxon>
        <taxon>Heterobranchia</taxon>
        <taxon>Euthyneura</taxon>
        <taxon>Panpulmonata</taxon>
        <taxon>Sacoglossa</taxon>
        <taxon>Placobranchoidea</taxon>
        <taxon>Plakobranchidae</taxon>
        <taxon>Elysia</taxon>
    </lineage>
</organism>
<dbReference type="Proteomes" id="UP001283361">
    <property type="component" value="Unassembled WGS sequence"/>
</dbReference>